<dbReference type="Pfam" id="PF00096">
    <property type="entry name" value="zf-C2H2"/>
    <property type="match status" value="1"/>
</dbReference>
<keyword evidence="1" id="KW-0863">Zinc-finger</keyword>
<dbReference type="GO" id="GO:0008270">
    <property type="term" value="F:zinc ion binding"/>
    <property type="evidence" value="ECO:0007669"/>
    <property type="project" value="UniProtKB-KW"/>
</dbReference>
<organism evidence="3 4">
    <name type="scientific">Rhizoctonia solani</name>
    <dbReference type="NCBI Taxonomy" id="456999"/>
    <lineage>
        <taxon>Eukaryota</taxon>
        <taxon>Fungi</taxon>
        <taxon>Dikarya</taxon>
        <taxon>Basidiomycota</taxon>
        <taxon>Agaricomycotina</taxon>
        <taxon>Agaricomycetes</taxon>
        <taxon>Cantharellales</taxon>
        <taxon>Ceratobasidiaceae</taxon>
        <taxon>Rhizoctonia</taxon>
    </lineage>
</organism>
<feature type="domain" description="C2H2-type" evidence="2">
    <location>
        <begin position="173"/>
        <end position="195"/>
    </location>
</feature>
<dbReference type="EMBL" id="CAJNJQ010002310">
    <property type="protein sequence ID" value="CAE7172037.1"/>
    <property type="molecule type" value="Genomic_DNA"/>
</dbReference>
<evidence type="ECO:0000259" key="2">
    <source>
        <dbReference type="PROSITE" id="PS50157"/>
    </source>
</evidence>
<evidence type="ECO:0000256" key="1">
    <source>
        <dbReference type="PROSITE-ProRule" id="PRU00042"/>
    </source>
</evidence>
<keyword evidence="1" id="KW-0862">Zinc</keyword>
<sequence>MGCYIAGAYYFAVNQQVYALNNIHGLIFPVDDSCAPLGPIVSILAPHDRIQLCGINLHVFDGGVEYWREDSQQWESVKLFSTFGDACGVVVNPPVLRTFNGFILDQDEGDRDEEATFYSYGWPPTWQSINQWVEDRKGCHVPNVCPLKDCKIELRRSHALKDHLLFKFGIKEYKCDHVECGKAFATKTNYDRHIKGCVVWNNCQD</sequence>
<gene>
    <name evidence="3" type="ORF">RDB_LOCUS107489</name>
</gene>
<evidence type="ECO:0000313" key="3">
    <source>
        <dbReference type="EMBL" id="CAE7172037.1"/>
    </source>
</evidence>
<dbReference type="AlphaFoldDB" id="A0A8H3E7Z4"/>
<reference evidence="3" key="1">
    <citation type="submission" date="2021-01" db="EMBL/GenBank/DDBJ databases">
        <authorList>
            <person name="Kaushik A."/>
        </authorList>
    </citation>
    <scope>NUCLEOTIDE SEQUENCE</scope>
    <source>
        <strain evidence="3">AG5</strain>
    </source>
</reference>
<dbReference type="InterPro" id="IPR036236">
    <property type="entry name" value="Znf_C2H2_sf"/>
</dbReference>
<protein>
    <recommendedName>
        <fullName evidence="2">C2H2-type domain-containing protein</fullName>
    </recommendedName>
</protein>
<keyword evidence="1" id="KW-0479">Metal-binding</keyword>
<comment type="caution">
    <text evidence="3">The sequence shown here is derived from an EMBL/GenBank/DDBJ whole genome shotgun (WGS) entry which is preliminary data.</text>
</comment>
<dbReference type="SUPFAM" id="SSF57667">
    <property type="entry name" value="beta-beta-alpha zinc fingers"/>
    <property type="match status" value="1"/>
</dbReference>
<dbReference type="PROSITE" id="PS50157">
    <property type="entry name" value="ZINC_FINGER_C2H2_2"/>
    <property type="match status" value="1"/>
</dbReference>
<evidence type="ECO:0000313" key="4">
    <source>
        <dbReference type="Proteomes" id="UP000663827"/>
    </source>
</evidence>
<name>A0A8H3E7Z4_9AGAM</name>
<proteinExistence type="predicted"/>
<dbReference type="Proteomes" id="UP000663827">
    <property type="component" value="Unassembled WGS sequence"/>
</dbReference>
<accession>A0A8H3E7Z4</accession>
<dbReference type="InterPro" id="IPR013087">
    <property type="entry name" value="Znf_C2H2_type"/>
</dbReference>
<dbReference type="Gene3D" id="3.30.160.60">
    <property type="entry name" value="Classic Zinc Finger"/>
    <property type="match status" value="1"/>
</dbReference>